<evidence type="ECO:0000313" key="5">
    <source>
        <dbReference type="EMBL" id="NIA69056.1"/>
    </source>
</evidence>
<dbReference type="PANTHER" id="PTHR42781">
    <property type="entry name" value="SPERMIDINE/PUTRESCINE IMPORT ATP-BINDING PROTEIN POTA"/>
    <property type="match status" value="1"/>
</dbReference>
<dbReference type="SUPFAM" id="SSF50331">
    <property type="entry name" value="MOP-like"/>
    <property type="match status" value="1"/>
</dbReference>
<dbReference type="GO" id="GO:0043190">
    <property type="term" value="C:ATP-binding cassette (ABC) transporter complex"/>
    <property type="evidence" value="ECO:0007669"/>
    <property type="project" value="InterPro"/>
</dbReference>
<dbReference type="PROSITE" id="PS50893">
    <property type="entry name" value="ABC_TRANSPORTER_2"/>
    <property type="match status" value="1"/>
</dbReference>
<dbReference type="PROSITE" id="PS00211">
    <property type="entry name" value="ABC_TRANSPORTER_1"/>
    <property type="match status" value="1"/>
</dbReference>
<dbReference type="Proteomes" id="UP000761264">
    <property type="component" value="Unassembled WGS sequence"/>
</dbReference>
<organism evidence="5 6">
    <name type="scientific">Pelagibius litoralis</name>
    <dbReference type="NCBI Taxonomy" id="374515"/>
    <lineage>
        <taxon>Bacteria</taxon>
        <taxon>Pseudomonadati</taxon>
        <taxon>Pseudomonadota</taxon>
        <taxon>Alphaproteobacteria</taxon>
        <taxon>Rhodospirillales</taxon>
        <taxon>Rhodovibrionaceae</taxon>
        <taxon>Pelagibius</taxon>
    </lineage>
</organism>
<keyword evidence="3 5" id="KW-0067">ATP-binding</keyword>
<accession>A0A967C7I6</accession>
<dbReference type="PANTHER" id="PTHR42781:SF4">
    <property type="entry name" value="SPERMIDINE_PUTRESCINE IMPORT ATP-BINDING PROTEIN POTA"/>
    <property type="match status" value="1"/>
</dbReference>
<dbReference type="SUPFAM" id="SSF52540">
    <property type="entry name" value="P-loop containing nucleoside triphosphate hydrolases"/>
    <property type="match status" value="1"/>
</dbReference>
<sequence length="341" mass="37154">MRFGGKVALQGINLTIEAGSFVVLLGPSGGGKTTLLNILGGFLDPTEGRVFIDGRDVTRMPPAKRPTTTVFQDYALFPHMSIAANVAFGLKMRRVAKDQQRIRTERALDMVGLGHTAARRIHELSGGQRQRIALARALVVEPSVLLLDEPLGALDLKLRRQMQEELKLIQKRVGTTFVHVTHDQEEAMAIGDVIVVMNDGFIEDIGSPERVYLQPSSRFTANFMGDNNLIEGSITDAAGERIHVETTFGGFSLTGKADKGAKVALSLRPEHLHPDAAGERAKIGTAKVVESGFFGTHHQCMAKLDGSDNTVKLRLPQKQMIRPGEALTLYADPADMVLLTR</sequence>
<proteinExistence type="predicted"/>
<keyword evidence="2" id="KW-0547">Nucleotide-binding</keyword>
<dbReference type="InterPro" id="IPR050093">
    <property type="entry name" value="ABC_SmlMolc_Importer"/>
</dbReference>
<dbReference type="AlphaFoldDB" id="A0A967C7I6"/>
<dbReference type="GO" id="GO:0015697">
    <property type="term" value="P:quaternary ammonium group transport"/>
    <property type="evidence" value="ECO:0007669"/>
    <property type="project" value="UniProtKB-ARBA"/>
</dbReference>
<gene>
    <name evidence="5" type="ORF">HBA54_10680</name>
</gene>
<dbReference type="Gene3D" id="3.40.50.300">
    <property type="entry name" value="P-loop containing nucleotide triphosphate hydrolases"/>
    <property type="match status" value="1"/>
</dbReference>
<dbReference type="InterPro" id="IPR003439">
    <property type="entry name" value="ABC_transporter-like_ATP-bd"/>
</dbReference>
<dbReference type="Pfam" id="PF00005">
    <property type="entry name" value="ABC_tran"/>
    <property type="match status" value="1"/>
</dbReference>
<evidence type="ECO:0000259" key="4">
    <source>
        <dbReference type="PROSITE" id="PS50893"/>
    </source>
</evidence>
<dbReference type="GO" id="GO:0005524">
    <property type="term" value="F:ATP binding"/>
    <property type="evidence" value="ECO:0007669"/>
    <property type="project" value="UniProtKB-KW"/>
</dbReference>
<dbReference type="InterPro" id="IPR012340">
    <property type="entry name" value="NA-bd_OB-fold"/>
</dbReference>
<dbReference type="EMBL" id="JAAQPH010000007">
    <property type="protein sequence ID" value="NIA69056.1"/>
    <property type="molecule type" value="Genomic_DNA"/>
</dbReference>
<dbReference type="GO" id="GO:0022857">
    <property type="term" value="F:transmembrane transporter activity"/>
    <property type="evidence" value="ECO:0007669"/>
    <property type="project" value="InterPro"/>
</dbReference>
<evidence type="ECO:0000256" key="1">
    <source>
        <dbReference type="ARBA" id="ARBA00022448"/>
    </source>
</evidence>
<dbReference type="Pfam" id="PF08402">
    <property type="entry name" value="TOBE_2"/>
    <property type="match status" value="1"/>
</dbReference>
<dbReference type="InterPro" id="IPR003593">
    <property type="entry name" value="AAA+_ATPase"/>
</dbReference>
<keyword evidence="1" id="KW-0813">Transport</keyword>
<reference evidence="5" key="1">
    <citation type="submission" date="2020-03" db="EMBL/GenBank/DDBJ databases">
        <title>Genome of Pelagibius litoralis DSM 21314T.</title>
        <authorList>
            <person name="Wang G."/>
        </authorList>
    </citation>
    <scope>NUCLEOTIDE SEQUENCE</scope>
    <source>
        <strain evidence="5">DSM 21314</strain>
    </source>
</reference>
<dbReference type="FunFam" id="3.40.50.300:FF:000425">
    <property type="entry name" value="Probable ABC transporter, ATP-binding subunit"/>
    <property type="match status" value="1"/>
</dbReference>
<dbReference type="InterPro" id="IPR017871">
    <property type="entry name" value="ABC_transporter-like_CS"/>
</dbReference>
<evidence type="ECO:0000313" key="6">
    <source>
        <dbReference type="Proteomes" id="UP000761264"/>
    </source>
</evidence>
<dbReference type="GO" id="GO:0016887">
    <property type="term" value="F:ATP hydrolysis activity"/>
    <property type="evidence" value="ECO:0007669"/>
    <property type="project" value="InterPro"/>
</dbReference>
<dbReference type="InterPro" id="IPR013611">
    <property type="entry name" value="Transp-assoc_OB_typ2"/>
</dbReference>
<dbReference type="Gene3D" id="2.40.50.140">
    <property type="entry name" value="Nucleic acid-binding proteins"/>
    <property type="match status" value="1"/>
</dbReference>
<feature type="domain" description="ABC transporter" evidence="4">
    <location>
        <begin position="1"/>
        <end position="224"/>
    </location>
</feature>
<protein>
    <submittedName>
        <fullName evidence="5">ABC transporter ATP-binding protein</fullName>
    </submittedName>
</protein>
<dbReference type="SMART" id="SM00382">
    <property type="entry name" value="AAA"/>
    <property type="match status" value="1"/>
</dbReference>
<keyword evidence="6" id="KW-1185">Reference proteome</keyword>
<name>A0A967C7I6_9PROT</name>
<dbReference type="Gene3D" id="2.40.50.100">
    <property type="match status" value="1"/>
</dbReference>
<evidence type="ECO:0000256" key="3">
    <source>
        <dbReference type="ARBA" id="ARBA00022840"/>
    </source>
</evidence>
<dbReference type="InterPro" id="IPR008995">
    <property type="entry name" value="Mo/tungstate-bd_C_term_dom"/>
</dbReference>
<comment type="caution">
    <text evidence="5">The sequence shown here is derived from an EMBL/GenBank/DDBJ whole genome shotgun (WGS) entry which is preliminary data.</text>
</comment>
<evidence type="ECO:0000256" key="2">
    <source>
        <dbReference type="ARBA" id="ARBA00022741"/>
    </source>
</evidence>
<dbReference type="InterPro" id="IPR027417">
    <property type="entry name" value="P-loop_NTPase"/>
</dbReference>